<evidence type="ECO:0000313" key="1">
    <source>
        <dbReference type="EMBL" id="KAB0681266.1"/>
    </source>
</evidence>
<dbReference type="Proteomes" id="UP000432089">
    <property type="component" value="Unassembled WGS sequence"/>
</dbReference>
<evidence type="ECO:0000313" key="2">
    <source>
        <dbReference type="Proteomes" id="UP000432089"/>
    </source>
</evidence>
<keyword evidence="2" id="KW-1185">Reference proteome</keyword>
<dbReference type="RefSeq" id="WP_150968462.1">
    <property type="nucleotide sequence ID" value="NZ_VZDO01000003.1"/>
</dbReference>
<protein>
    <submittedName>
        <fullName evidence="1">Uncharacterized protein</fullName>
    </submittedName>
</protein>
<accession>A0A7V7TXE8</accession>
<reference evidence="1 2" key="1">
    <citation type="submission" date="2019-09" db="EMBL/GenBank/DDBJ databases">
        <title>YIM 132180 draft genome.</title>
        <authorList>
            <person name="Zhang K."/>
        </authorList>
    </citation>
    <scope>NUCLEOTIDE SEQUENCE [LARGE SCALE GENOMIC DNA]</scope>
    <source>
        <strain evidence="1 2">YIM 132180</strain>
    </source>
</reference>
<dbReference type="EMBL" id="VZDO01000003">
    <property type="protein sequence ID" value="KAB0681266.1"/>
    <property type="molecule type" value="Genomic_DNA"/>
</dbReference>
<sequence>MSSNQSRLRAMMLEPEFHGGSEDLAELVGDAAKALSIGGSQQAASEVRQVVDSLKHQLGPEAASDRASTSS</sequence>
<name>A0A7V7TXE8_9HYPH</name>
<proteinExistence type="predicted"/>
<comment type="caution">
    <text evidence="1">The sequence shown here is derived from an EMBL/GenBank/DDBJ whole genome shotgun (WGS) entry which is preliminary data.</text>
</comment>
<dbReference type="AlphaFoldDB" id="A0A7V7TXE8"/>
<gene>
    <name evidence="1" type="ORF">F6X38_05075</name>
</gene>
<organism evidence="1 2">
    <name type="scientific">Plantimonas leprariae</name>
    <dbReference type="NCBI Taxonomy" id="2615207"/>
    <lineage>
        <taxon>Bacteria</taxon>
        <taxon>Pseudomonadati</taxon>
        <taxon>Pseudomonadota</taxon>
        <taxon>Alphaproteobacteria</taxon>
        <taxon>Hyphomicrobiales</taxon>
        <taxon>Aurantimonadaceae</taxon>
        <taxon>Plantimonas</taxon>
    </lineage>
</organism>